<name>A0A8T1X520_9STRA</name>
<evidence type="ECO:0008006" key="4">
    <source>
        <dbReference type="Google" id="ProtNLM"/>
    </source>
</evidence>
<evidence type="ECO:0000313" key="2">
    <source>
        <dbReference type="EMBL" id="KAG7401282.1"/>
    </source>
</evidence>
<dbReference type="OrthoDB" id="10054414at2759"/>
<dbReference type="AlphaFoldDB" id="A0A8T1X520"/>
<proteinExistence type="predicted"/>
<sequence length="342" mass="37319">MALPARRLSVDQTEAQALEASATLRSIGSRLVCIDFDATFVTVHTGGTWTQSAEALRPHVRRFFLLLVPLLLENDVSVAIVTFSPQVSLIREVLALSFPPHVVEQLVVRGDDSAWTLTHADTKDFMPLWQTDGRHLDRHYKLPFMISAALQVGEKLGVPVCNRDTVLIDDDAVNIRVANDSGVVGIFFDPEEPDTEPFCRRIRKLQTPQPLPTPLRTPSKKPREVKLVAKSESKFLSGGGGSARRRLAAPPGSGGRSSTFNMCTPSPVMKLKCSVDMGRPRSKRASRILRNYSKEIEAALPVATPTVQSSTFSVDATPCSSPNQASSLSEVSGAHELRTPTV</sequence>
<evidence type="ECO:0000313" key="3">
    <source>
        <dbReference type="Proteomes" id="UP000693981"/>
    </source>
</evidence>
<evidence type="ECO:0000256" key="1">
    <source>
        <dbReference type="SAM" id="MobiDB-lite"/>
    </source>
</evidence>
<accession>A0A8T1X520</accession>
<comment type="caution">
    <text evidence="2">The sequence shown here is derived from an EMBL/GenBank/DDBJ whole genome shotgun (WGS) entry which is preliminary data.</text>
</comment>
<keyword evidence="3" id="KW-1185">Reference proteome</keyword>
<feature type="region of interest" description="Disordered" evidence="1">
    <location>
        <begin position="312"/>
        <end position="342"/>
    </location>
</feature>
<protein>
    <recommendedName>
        <fullName evidence="4">ATP-binding Cassette (ABC) superfamily</fullName>
    </recommendedName>
</protein>
<organism evidence="2 3">
    <name type="scientific">Phytophthora boehmeriae</name>
    <dbReference type="NCBI Taxonomy" id="109152"/>
    <lineage>
        <taxon>Eukaryota</taxon>
        <taxon>Sar</taxon>
        <taxon>Stramenopiles</taxon>
        <taxon>Oomycota</taxon>
        <taxon>Peronosporomycetes</taxon>
        <taxon>Peronosporales</taxon>
        <taxon>Peronosporaceae</taxon>
        <taxon>Phytophthora</taxon>
    </lineage>
</organism>
<feature type="compositionally biased region" description="Basic and acidic residues" evidence="1">
    <location>
        <begin position="333"/>
        <end position="342"/>
    </location>
</feature>
<dbReference type="EMBL" id="JAGDFL010000015">
    <property type="protein sequence ID" value="KAG7401282.1"/>
    <property type="molecule type" value="Genomic_DNA"/>
</dbReference>
<dbReference type="Proteomes" id="UP000693981">
    <property type="component" value="Unassembled WGS sequence"/>
</dbReference>
<reference evidence="2" key="1">
    <citation type="submission" date="2021-02" db="EMBL/GenBank/DDBJ databases">
        <authorList>
            <person name="Palmer J.M."/>
        </authorList>
    </citation>
    <scope>NUCLEOTIDE SEQUENCE</scope>
    <source>
        <strain evidence="2">SCRP23</strain>
    </source>
</reference>
<feature type="compositionally biased region" description="Polar residues" evidence="1">
    <location>
        <begin position="312"/>
        <end position="330"/>
    </location>
</feature>
<gene>
    <name evidence="2" type="ORF">PHYBOEH_002086</name>
</gene>
<feature type="region of interest" description="Disordered" evidence="1">
    <location>
        <begin position="235"/>
        <end position="262"/>
    </location>
</feature>